<accession>A0AAW1M0C3</accession>
<keyword evidence="2" id="KW-1185">Reference proteome</keyword>
<evidence type="ECO:0000313" key="2">
    <source>
        <dbReference type="Proteomes" id="UP001458880"/>
    </source>
</evidence>
<dbReference type="AlphaFoldDB" id="A0AAW1M0C3"/>
<comment type="caution">
    <text evidence="1">The sequence shown here is derived from an EMBL/GenBank/DDBJ whole genome shotgun (WGS) entry which is preliminary data.</text>
</comment>
<gene>
    <name evidence="1" type="ORF">QE152_g8576</name>
</gene>
<name>A0AAW1M0C3_POPJA</name>
<evidence type="ECO:0000313" key="1">
    <source>
        <dbReference type="EMBL" id="KAK9739920.1"/>
    </source>
</evidence>
<organism evidence="1 2">
    <name type="scientific">Popillia japonica</name>
    <name type="common">Japanese beetle</name>
    <dbReference type="NCBI Taxonomy" id="7064"/>
    <lineage>
        <taxon>Eukaryota</taxon>
        <taxon>Metazoa</taxon>
        <taxon>Ecdysozoa</taxon>
        <taxon>Arthropoda</taxon>
        <taxon>Hexapoda</taxon>
        <taxon>Insecta</taxon>
        <taxon>Pterygota</taxon>
        <taxon>Neoptera</taxon>
        <taxon>Endopterygota</taxon>
        <taxon>Coleoptera</taxon>
        <taxon>Polyphaga</taxon>
        <taxon>Scarabaeiformia</taxon>
        <taxon>Scarabaeidae</taxon>
        <taxon>Rutelinae</taxon>
        <taxon>Popillia</taxon>
    </lineage>
</organism>
<proteinExistence type="predicted"/>
<dbReference type="EMBL" id="JASPKY010000069">
    <property type="protein sequence ID" value="KAK9739920.1"/>
    <property type="molecule type" value="Genomic_DNA"/>
</dbReference>
<reference evidence="1 2" key="1">
    <citation type="journal article" date="2024" name="BMC Genomics">
        <title>De novo assembly and annotation of Popillia japonica's genome with initial clues to its potential as an invasive pest.</title>
        <authorList>
            <person name="Cucini C."/>
            <person name="Boschi S."/>
            <person name="Funari R."/>
            <person name="Cardaioli E."/>
            <person name="Iannotti N."/>
            <person name="Marturano G."/>
            <person name="Paoli F."/>
            <person name="Bruttini M."/>
            <person name="Carapelli A."/>
            <person name="Frati F."/>
            <person name="Nardi F."/>
        </authorList>
    </citation>
    <scope>NUCLEOTIDE SEQUENCE [LARGE SCALE GENOMIC DNA]</scope>
    <source>
        <strain evidence="1">DMR45628</strain>
    </source>
</reference>
<protein>
    <submittedName>
        <fullName evidence="1">Uncharacterized protein</fullName>
    </submittedName>
</protein>
<sequence>MLIHWNATYDLRHASVQKTVSELIKDWPILKLNSTQELIEEDFIAQYSSQANALLVKWENCFNMFEYL</sequence>
<dbReference type="Proteomes" id="UP001458880">
    <property type="component" value="Unassembled WGS sequence"/>
</dbReference>